<evidence type="ECO:0000256" key="5">
    <source>
        <dbReference type="ARBA" id="ARBA00022692"/>
    </source>
</evidence>
<evidence type="ECO:0000313" key="16">
    <source>
        <dbReference type="Proteomes" id="UP000580839"/>
    </source>
</evidence>
<keyword evidence="4 15" id="KW-0645">Protease</keyword>
<evidence type="ECO:0000256" key="6">
    <source>
        <dbReference type="ARBA" id="ARBA00022723"/>
    </source>
</evidence>
<dbReference type="GO" id="GO:0004222">
    <property type="term" value="F:metalloendopeptidase activity"/>
    <property type="evidence" value="ECO:0007669"/>
    <property type="project" value="InterPro"/>
</dbReference>
<dbReference type="Pfam" id="PF01435">
    <property type="entry name" value="Peptidase_M48"/>
    <property type="match status" value="1"/>
</dbReference>
<dbReference type="Gene3D" id="3.30.2010.10">
    <property type="entry name" value="Metalloproteases ('zincins'), catalytic domain"/>
    <property type="match status" value="1"/>
</dbReference>
<comment type="subcellular location">
    <subcellularLocation>
        <location evidence="2">Cell membrane</location>
        <topology evidence="2">Multi-pass membrane protein</topology>
    </subcellularLocation>
</comment>
<dbReference type="InterPro" id="IPR001915">
    <property type="entry name" value="Peptidase_M48"/>
</dbReference>
<dbReference type="GO" id="GO:0046872">
    <property type="term" value="F:metal ion binding"/>
    <property type="evidence" value="ECO:0007669"/>
    <property type="project" value="UniProtKB-KW"/>
</dbReference>
<dbReference type="CDD" id="cd07328">
    <property type="entry name" value="M48_Ste24p_like"/>
    <property type="match status" value="1"/>
</dbReference>
<feature type="transmembrane region" description="Helical" evidence="13">
    <location>
        <begin position="36"/>
        <end position="56"/>
    </location>
</feature>
<keyword evidence="11 13" id="KW-0472">Membrane</keyword>
<keyword evidence="6" id="KW-0479">Metal-binding</keyword>
<evidence type="ECO:0000256" key="3">
    <source>
        <dbReference type="ARBA" id="ARBA00022475"/>
    </source>
</evidence>
<dbReference type="AlphaFoldDB" id="A0A849SIK7"/>
<dbReference type="InterPro" id="IPR011990">
    <property type="entry name" value="TPR-like_helical_dom_sf"/>
</dbReference>
<evidence type="ECO:0000256" key="12">
    <source>
        <dbReference type="SAM" id="MobiDB-lite"/>
    </source>
</evidence>
<keyword evidence="5 13" id="KW-0812">Transmembrane</keyword>
<organism evidence="15 16">
    <name type="scientific">Eiseniibacteriota bacterium</name>
    <dbReference type="NCBI Taxonomy" id="2212470"/>
    <lineage>
        <taxon>Bacteria</taxon>
        <taxon>Candidatus Eiseniibacteriota</taxon>
    </lineage>
</organism>
<dbReference type="InterPro" id="IPR050083">
    <property type="entry name" value="HtpX_protease"/>
</dbReference>
<dbReference type="Gene3D" id="1.25.40.10">
    <property type="entry name" value="Tetratricopeptide repeat domain"/>
    <property type="match status" value="1"/>
</dbReference>
<evidence type="ECO:0000256" key="10">
    <source>
        <dbReference type="ARBA" id="ARBA00023049"/>
    </source>
</evidence>
<comment type="caution">
    <text evidence="15">The sequence shown here is derived from an EMBL/GenBank/DDBJ whole genome shotgun (WGS) entry which is preliminary data.</text>
</comment>
<dbReference type="PANTHER" id="PTHR43221:SF1">
    <property type="entry name" value="PROTEASE HTPX"/>
    <property type="match status" value="1"/>
</dbReference>
<evidence type="ECO:0000256" key="1">
    <source>
        <dbReference type="ARBA" id="ARBA00001947"/>
    </source>
</evidence>
<dbReference type="PANTHER" id="PTHR43221">
    <property type="entry name" value="PROTEASE HTPX"/>
    <property type="match status" value="1"/>
</dbReference>
<comment type="cofactor">
    <cofactor evidence="1">
        <name>Zn(2+)</name>
        <dbReference type="ChEBI" id="CHEBI:29105"/>
    </cofactor>
</comment>
<dbReference type="GO" id="GO:0005886">
    <property type="term" value="C:plasma membrane"/>
    <property type="evidence" value="ECO:0007669"/>
    <property type="project" value="UniProtKB-SubCell"/>
</dbReference>
<evidence type="ECO:0000259" key="14">
    <source>
        <dbReference type="Pfam" id="PF01435"/>
    </source>
</evidence>
<evidence type="ECO:0000256" key="7">
    <source>
        <dbReference type="ARBA" id="ARBA00022801"/>
    </source>
</evidence>
<feature type="compositionally biased region" description="Polar residues" evidence="12">
    <location>
        <begin position="653"/>
        <end position="663"/>
    </location>
</feature>
<keyword evidence="3" id="KW-1003">Cell membrane</keyword>
<accession>A0A849SIK7</accession>
<dbReference type="GO" id="GO:0006508">
    <property type="term" value="P:proteolysis"/>
    <property type="evidence" value="ECO:0007669"/>
    <property type="project" value="UniProtKB-KW"/>
</dbReference>
<evidence type="ECO:0000256" key="2">
    <source>
        <dbReference type="ARBA" id="ARBA00004651"/>
    </source>
</evidence>
<evidence type="ECO:0000256" key="11">
    <source>
        <dbReference type="ARBA" id="ARBA00023136"/>
    </source>
</evidence>
<feature type="region of interest" description="Disordered" evidence="12">
    <location>
        <begin position="643"/>
        <end position="663"/>
    </location>
</feature>
<keyword evidence="7" id="KW-0378">Hydrolase</keyword>
<reference evidence="15 16" key="1">
    <citation type="submission" date="2020-04" db="EMBL/GenBank/DDBJ databases">
        <title>Metagenomic profiling of ammonia- and methane-oxidizing microorganisms in a Dutch drinking water treatment plant.</title>
        <authorList>
            <person name="Poghosyan L."/>
            <person name="Leucker S."/>
        </authorList>
    </citation>
    <scope>NUCLEOTIDE SEQUENCE [LARGE SCALE GENOMIC DNA]</scope>
    <source>
        <strain evidence="15">S-RSF-IL-03</strain>
    </source>
</reference>
<keyword evidence="8" id="KW-0862">Zinc</keyword>
<proteinExistence type="predicted"/>
<evidence type="ECO:0000256" key="13">
    <source>
        <dbReference type="SAM" id="Phobius"/>
    </source>
</evidence>
<evidence type="ECO:0000256" key="4">
    <source>
        <dbReference type="ARBA" id="ARBA00022670"/>
    </source>
</evidence>
<name>A0A849SIK7_UNCEI</name>
<evidence type="ECO:0000256" key="8">
    <source>
        <dbReference type="ARBA" id="ARBA00022833"/>
    </source>
</evidence>
<evidence type="ECO:0000313" key="15">
    <source>
        <dbReference type="EMBL" id="NOT35202.1"/>
    </source>
</evidence>
<evidence type="ECO:0000256" key="9">
    <source>
        <dbReference type="ARBA" id="ARBA00022989"/>
    </source>
</evidence>
<sequence>MQFESYRDLVRRLETEAASDVRRYTLRVAAFGALGYTYLLGMFALLFGVVILGLVLSTHWHVGGIRWICVNLGIATVPMGIVLARVVLARPAVPSGVALTRERAPALFTLLDQVRMATNAPALHHVLLNHDYNCSVLQQPRLGLFGWPRNYLLLGLPMLETLSSDRLRSVIAHEMGHLTADHSTFAGRLFSVSDAWRRLLAHLDAQGGLLLRLFVPFFRWYAPRFGARGFVLGRRAEYFADACARRAAGERSTRGALVRIEVMSRFHHDVMTKLYEQVRERSEPPERGVIEAARRLREDPDAMQAMTWLEDALRAETGYEDTHPALRDRLKHLNPDVPANLGDTLAEPGPSAAQQLLGEAYEALASEIDARWRSEIGTGWKARHDELARTAGELVDLETRGATDGLERDDEWKRVVARIDLQGRAVADDLLTAFIATHPDHAMAQFRRGQLLLDDGDVRGLEHLERAMALDTDAVSAGCDQASAFLRSHGRSDEADAFVQRAWQYGELAEKAQRERQELKKSDSLAPHDLDVDVLVRLRERLANETWLDAVYLVRKQVVHLAGKPCYVLGLVPHRPWHRLSQPTKEAQHAIALLGDGAVPAGVWGFLIVDRLAWAKRRLRRIEGAEIWTRAVAVPPARLTEPLPIAGERADSNPESSATHHAA</sequence>
<dbReference type="EMBL" id="JABFRW010000180">
    <property type="protein sequence ID" value="NOT35202.1"/>
    <property type="molecule type" value="Genomic_DNA"/>
</dbReference>
<keyword evidence="10 15" id="KW-0482">Metalloprotease</keyword>
<gene>
    <name evidence="15" type="ORF">HOP12_13730</name>
</gene>
<feature type="transmembrane region" description="Helical" evidence="13">
    <location>
        <begin position="68"/>
        <end position="88"/>
    </location>
</feature>
<feature type="domain" description="Peptidase M48" evidence="14">
    <location>
        <begin position="147"/>
        <end position="334"/>
    </location>
</feature>
<dbReference type="Proteomes" id="UP000580839">
    <property type="component" value="Unassembled WGS sequence"/>
</dbReference>
<keyword evidence="9 13" id="KW-1133">Transmembrane helix</keyword>
<protein>
    <submittedName>
        <fullName evidence="15">M48 family metalloprotease</fullName>
    </submittedName>
</protein>